<protein>
    <submittedName>
        <fullName evidence="1">General transcription factor II-I repeat domain-containing protein 2A</fullName>
    </submittedName>
</protein>
<accession>A0A0C2MFF4</accession>
<organism evidence="1 2">
    <name type="scientific">Thelohanellus kitauei</name>
    <name type="common">Myxosporean</name>
    <dbReference type="NCBI Taxonomy" id="669202"/>
    <lineage>
        <taxon>Eukaryota</taxon>
        <taxon>Metazoa</taxon>
        <taxon>Cnidaria</taxon>
        <taxon>Myxozoa</taxon>
        <taxon>Myxosporea</taxon>
        <taxon>Bivalvulida</taxon>
        <taxon>Platysporina</taxon>
        <taxon>Myxobolidae</taxon>
        <taxon>Thelohanellus</taxon>
    </lineage>
</organism>
<dbReference type="AlphaFoldDB" id="A0A0C2MFF4"/>
<dbReference type="EMBL" id="JWZT01003673">
    <property type="protein sequence ID" value="KII65906.1"/>
    <property type="molecule type" value="Genomic_DNA"/>
</dbReference>
<proteinExistence type="predicted"/>
<reference evidence="1 2" key="1">
    <citation type="journal article" date="2014" name="Genome Biol. Evol.">
        <title>The genome of the myxosporean Thelohanellus kitauei shows adaptations to nutrient acquisition within its fish host.</title>
        <authorList>
            <person name="Yang Y."/>
            <person name="Xiong J."/>
            <person name="Zhou Z."/>
            <person name="Huo F."/>
            <person name="Miao W."/>
            <person name="Ran C."/>
            <person name="Liu Y."/>
            <person name="Zhang J."/>
            <person name="Feng J."/>
            <person name="Wang M."/>
            <person name="Wang M."/>
            <person name="Wang L."/>
            <person name="Yao B."/>
        </authorList>
    </citation>
    <scope>NUCLEOTIDE SEQUENCE [LARGE SCALE GENOMIC DNA]</scope>
    <source>
        <strain evidence="1">Wuqing</strain>
    </source>
</reference>
<keyword evidence="2" id="KW-1185">Reference proteome</keyword>
<dbReference type="Proteomes" id="UP000031668">
    <property type="component" value="Unassembled WGS sequence"/>
</dbReference>
<evidence type="ECO:0000313" key="2">
    <source>
        <dbReference type="Proteomes" id="UP000031668"/>
    </source>
</evidence>
<sequence>MSNLISLHGIKTLFGFGDDKEMRIIDMTSICSKKPAEKHYCRERVVGVARDLESQLSKKNITDTATRAVFIRGFNKDINITEEFVELIQMIDTTTADDAYQCLDESLDRYCVEWKQAMSLVTN</sequence>
<name>A0A0C2MFF4_THEKT</name>
<evidence type="ECO:0000313" key="1">
    <source>
        <dbReference type="EMBL" id="KII65906.1"/>
    </source>
</evidence>
<gene>
    <name evidence="1" type="ORF">RF11_03300</name>
</gene>
<dbReference type="OrthoDB" id="6352818at2759"/>
<comment type="caution">
    <text evidence="1">The sequence shown here is derived from an EMBL/GenBank/DDBJ whole genome shotgun (WGS) entry which is preliminary data.</text>
</comment>